<reference evidence="1 2" key="1">
    <citation type="journal article" date="2019" name="Microbiol. Resour. Announc.">
        <title>Draft Genome Sequence of Comamonas testosteroni TA441, a Bacterium That Has a Cryptic Phenol Degradation Gene Cluster.</title>
        <authorList>
            <person name="Arai H."/>
            <person name="Ishii M."/>
        </authorList>
    </citation>
    <scope>NUCLEOTIDE SEQUENCE [LARGE SCALE GENOMIC DNA]</scope>
    <source>
        <strain evidence="1 2">TA441</strain>
    </source>
</reference>
<organism evidence="1 2">
    <name type="scientific">Comamonas testosteroni</name>
    <name type="common">Pseudomonas testosteroni</name>
    <dbReference type="NCBI Taxonomy" id="285"/>
    <lineage>
        <taxon>Bacteria</taxon>
        <taxon>Pseudomonadati</taxon>
        <taxon>Pseudomonadota</taxon>
        <taxon>Betaproteobacteria</taxon>
        <taxon>Burkholderiales</taxon>
        <taxon>Comamonadaceae</taxon>
        <taxon>Comamonas</taxon>
    </lineage>
</organism>
<dbReference type="EMBL" id="BKBW01000002">
    <property type="protein sequence ID" value="GEQ74149.1"/>
    <property type="molecule type" value="Genomic_DNA"/>
</dbReference>
<comment type="caution">
    <text evidence="1">The sequence shown here is derived from an EMBL/GenBank/DDBJ whole genome shotgun (WGS) entry which is preliminary data.</text>
</comment>
<dbReference type="Proteomes" id="UP000323105">
    <property type="component" value="Unassembled WGS sequence"/>
</dbReference>
<gene>
    <name evidence="1" type="ORF">CTTA_1154</name>
</gene>
<proteinExistence type="predicted"/>
<sequence>MSFFLFLTGITAGIAIAVALWLLGRIESGSKLLGRLRKPRYLQPYQPGPSARPPGKG</sequence>
<protein>
    <submittedName>
        <fullName evidence="1">Uncharacterized protein</fullName>
    </submittedName>
</protein>
<name>A0A1Y1J4I9_COMTE</name>
<accession>A0A1Y1J4I9</accession>
<evidence type="ECO:0000313" key="1">
    <source>
        <dbReference type="EMBL" id="GEQ74149.1"/>
    </source>
</evidence>
<dbReference type="RefSeq" id="WP_153260311.1">
    <property type="nucleotide sequence ID" value="NZ_BKBW01000002.1"/>
</dbReference>
<evidence type="ECO:0000313" key="2">
    <source>
        <dbReference type="Proteomes" id="UP000323105"/>
    </source>
</evidence>
<dbReference type="AlphaFoldDB" id="A0A1Y1J4I9"/>